<accession>A0A6A5SGC1</accession>
<keyword evidence="2" id="KW-1185">Reference proteome</keyword>
<evidence type="ECO:0000313" key="2">
    <source>
        <dbReference type="Proteomes" id="UP000800038"/>
    </source>
</evidence>
<gene>
    <name evidence="1" type="ORF">EJ02DRAFT_266318</name>
</gene>
<reference evidence="1" key="1">
    <citation type="journal article" date="2020" name="Stud. Mycol.">
        <title>101 Dothideomycetes genomes: a test case for predicting lifestyles and emergence of pathogens.</title>
        <authorList>
            <person name="Haridas S."/>
            <person name="Albert R."/>
            <person name="Binder M."/>
            <person name="Bloem J."/>
            <person name="Labutti K."/>
            <person name="Salamov A."/>
            <person name="Andreopoulos B."/>
            <person name="Baker S."/>
            <person name="Barry K."/>
            <person name="Bills G."/>
            <person name="Bluhm B."/>
            <person name="Cannon C."/>
            <person name="Castanera R."/>
            <person name="Culley D."/>
            <person name="Daum C."/>
            <person name="Ezra D."/>
            <person name="Gonzalez J."/>
            <person name="Henrissat B."/>
            <person name="Kuo A."/>
            <person name="Liang C."/>
            <person name="Lipzen A."/>
            <person name="Lutzoni F."/>
            <person name="Magnuson J."/>
            <person name="Mondo S."/>
            <person name="Nolan M."/>
            <person name="Ohm R."/>
            <person name="Pangilinan J."/>
            <person name="Park H.-J."/>
            <person name="Ramirez L."/>
            <person name="Alfaro M."/>
            <person name="Sun H."/>
            <person name="Tritt A."/>
            <person name="Yoshinaga Y."/>
            <person name="Zwiers L.-H."/>
            <person name="Turgeon B."/>
            <person name="Goodwin S."/>
            <person name="Spatafora J."/>
            <person name="Crous P."/>
            <person name="Grigoriev I."/>
        </authorList>
    </citation>
    <scope>NUCLEOTIDE SEQUENCE</scope>
    <source>
        <strain evidence="1">CBS 161.51</strain>
    </source>
</reference>
<dbReference type="EMBL" id="ML976088">
    <property type="protein sequence ID" value="KAF1939113.1"/>
    <property type="molecule type" value="Genomic_DNA"/>
</dbReference>
<organism evidence="1 2">
    <name type="scientific">Clathrospora elynae</name>
    <dbReference type="NCBI Taxonomy" id="706981"/>
    <lineage>
        <taxon>Eukaryota</taxon>
        <taxon>Fungi</taxon>
        <taxon>Dikarya</taxon>
        <taxon>Ascomycota</taxon>
        <taxon>Pezizomycotina</taxon>
        <taxon>Dothideomycetes</taxon>
        <taxon>Pleosporomycetidae</taxon>
        <taxon>Pleosporales</taxon>
        <taxon>Diademaceae</taxon>
        <taxon>Clathrospora</taxon>
    </lineage>
</organism>
<name>A0A6A5SGC1_9PLEO</name>
<evidence type="ECO:0000313" key="1">
    <source>
        <dbReference type="EMBL" id="KAF1939113.1"/>
    </source>
</evidence>
<dbReference type="AlphaFoldDB" id="A0A6A5SGC1"/>
<proteinExistence type="predicted"/>
<dbReference type="Proteomes" id="UP000800038">
    <property type="component" value="Unassembled WGS sequence"/>
</dbReference>
<protein>
    <submittedName>
        <fullName evidence="1">Uncharacterized protein</fullName>
    </submittedName>
</protein>
<sequence length="153" mass="17417">MQNIIEEAMEEGLQPRAGCKEPAVQVVGWWGMKVPVKGVRLHHRIALSFSFDKKQSRQYDYMSLHSKLHTTPSPSRCCTRPWTSPRVHRLRLVHKWKWIFARRMVIQVDSNCLLFCFPKSDQCGDTPIPVAAQNSAAQLLAAGSRRLTPAGNH</sequence>